<keyword evidence="2" id="KW-1185">Reference proteome</keyword>
<dbReference type="Proteomes" id="UP000246991">
    <property type="component" value="Unassembled WGS sequence"/>
</dbReference>
<dbReference type="EMBL" id="PYWC01000013">
    <property type="protein sequence ID" value="PWW78728.1"/>
    <property type="molecule type" value="Genomic_DNA"/>
</dbReference>
<reference evidence="1 2" key="1">
    <citation type="submission" date="2018-03" db="EMBL/GenBank/DDBJ databases">
        <title>Genomes of Pezizomycetes fungi and the evolution of truffles.</title>
        <authorList>
            <person name="Murat C."/>
            <person name="Payen T."/>
            <person name="Noel B."/>
            <person name="Kuo A."/>
            <person name="Martin F.M."/>
        </authorList>
    </citation>
    <scope>NUCLEOTIDE SEQUENCE [LARGE SCALE GENOMIC DNA]</scope>
    <source>
        <strain evidence="1">091103-1</strain>
    </source>
</reference>
<sequence>MIPTENSKRKEITPCRRAAIITMHELGYQFKEIRVCTGVAISTASDIHRHTPEQKLELELELELKLEQELELELELEQEPELVLELELEPELGLGLGLEPGPELELAEELELEPELELEEYEIEWPGGGRMLDRTRIQRTRKGPIYVWESETAEEQEVAQLAIALMEEEQVEEEKRLNEEWRASEEWEQLRAMETAAFSTQCYAEKHYNAPKHVEKERESIPGIM</sequence>
<comment type="caution">
    <text evidence="1">The sequence shown here is derived from an EMBL/GenBank/DDBJ whole genome shotgun (WGS) entry which is preliminary data.</text>
</comment>
<dbReference type="STRING" id="42249.A0A317SWB8"/>
<organism evidence="1 2">
    <name type="scientific">Tuber magnatum</name>
    <name type="common">white Piedmont truffle</name>
    <dbReference type="NCBI Taxonomy" id="42249"/>
    <lineage>
        <taxon>Eukaryota</taxon>
        <taxon>Fungi</taxon>
        <taxon>Dikarya</taxon>
        <taxon>Ascomycota</taxon>
        <taxon>Pezizomycotina</taxon>
        <taxon>Pezizomycetes</taxon>
        <taxon>Pezizales</taxon>
        <taxon>Tuberaceae</taxon>
        <taxon>Tuber</taxon>
    </lineage>
</organism>
<accession>A0A317SWB8</accession>
<dbReference type="AlphaFoldDB" id="A0A317SWB8"/>
<evidence type="ECO:0000313" key="1">
    <source>
        <dbReference type="EMBL" id="PWW78728.1"/>
    </source>
</evidence>
<proteinExistence type="predicted"/>
<protein>
    <submittedName>
        <fullName evidence="1">Uncharacterized protein</fullName>
    </submittedName>
</protein>
<name>A0A317SWB8_9PEZI</name>
<gene>
    <name evidence="1" type="ORF">C7212DRAFT_341469</name>
</gene>
<evidence type="ECO:0000313" key="2">
    <source>
        <dbReference type="Proteomes" id="UP000246991"/>
    </source>
</evidence>